<proteinExistence type="predicted"/>
<name>A0ABN9W1B6_9DINO</name>
<dbReference type="EMBL" id="CAUYUJ010017829">
    <property type="protein sequence ID" value="CAK0878264.1"/>
    <property type="molecule type" value="Genomic_DNA"/>
</dbReference>
<dbReference type="Proteomes" id="UP001189429">
    <property type="component" value="Unassembled WGS sequence"/>
</dbReference>
<reference evidence="1" key="1">
    <citation type="submission" date="2023-10" db="EMBL/GenBank/DDBJ databases">
        <authorList>
            <person name="Chen Y."/>
            <person name="Shah S."/>
            <person name="Dougan E. K."/>
            <person name="Thang M."/>
            <person name="Chan C."/>
        </authorList>
    </citation>
    <scope>NUCLEOTIDE SEQUENCE [LARGE SCALE GENOMIC DNA]</scope>
</reference>
<protein>
    <submittedName>
        <fullName evidence="1">Uncharacterized protein</fullName>
    </submittedName>
</protein>
<accession>A0ABN9W1B6</accession>
<evidence type="ECO:0000313" key="1">
    <source>
        <dbReference type="EMBL" id="CAK0878264.1"/>
    </source>
</evidence>
<gene>
    <name evidence="1" type="ORF">PCOR1329_LOCUS62081</name>
</gene>
<comment type="caution">
    <text evidence="1">The sequence shown here is derived from an EMBL/GenBank/DDBJ whole genome shotgun (WGS) entry which is preliminary data.</text>
</comment>
<sequence>MRPEERHGQKQGRGLRAVAKRKLRYESYAEQAAKTKADKLERKQRRYEIMQELMQCSTQVKHLVSPMFRYKLTQQGSPDLRRRDHLAAIAVDLAP</sequence>
<evidence type="ECO:0000313" key="2">
    <source>
        <dbReference type="Proteomes" id="UP001189429"/>
    </source>
</evidence>
<organism evidence="1 2">
    <name type="scientific">Prorocentrum cordatum</name>
    <dbReference type="NCBI Taxonomy" id="2364126"/>
    <lineage>
        <taxon>Eukaryota</taxon>
        <taxon>Sar</taxon>
        <taxon>Alveolata</taxon>
        <taxon>Dinophyceae</taxon>
        <taxon>Prorocentrales</taxon>
        <taxon>Prorocentraceae</taxon>
        <taxon>Prorocentrum</taxon>
    </lineage>
</organism>
<keyword evidence="2" id="KW-1185">Reference proteome</keyword>